<protein>
    <submittedName>
        <fullName evidence="1">Uncharacterized protein</fullName>
    </submittedName>
</protein>
<keyword evidence="2" id="KW-1185">Reference proteome</keyword>
<gene>
    <name evidence="1" type="ORF">PIB30_087791</name>
</gene>
<name>A0ABU6XTQ1_9FABA</name>
<dbReference type="Proteomes" id="UP001341840">
    <property type="component" value="Unassembled WGS sequence"/>
</dbReference>
<comment type="caution">
    <text evidence="1">The sequence shown here is derived from an EMBL/GenBank/DDBJ whole genome shotgun (WGS) entry which is preliminary data.</text>
</comment>
<accession>A0ABU6XTQ1</accession>
<proteinExistence type="predicted"/>
<sequence>MAEKEVNMKVNSPRSPEIGLWDSRSNMGDRMIPCSWWATYWWPYSLKIGPRGWSVTLPPLGSLSLLDRACELNSFDVFRTVFRISDRFALGDEFPASFLLGATCLLNAKC</sequence>
<dbReference type="EMBL" id="JASCZI010213010">
    <property type="protein sequence ID" value="MED6200696.1"/>
    <property type="molecule type" value="Genomic_DNA"/>
</dbReference>
<organism evidence="1 2">
    <name type="scientific">Stylosanthes scabra</name>
    <dbReference type="NCBI Taxonomy" id="79078"/>
    <lineage>
        <taxon>Eukaryota</taxon>
        <taxon>Viridiplantae</taxon>
        <taxon>Streptophyta</taxon>
        <taxon>Embryophyta</taxon>
        <taxon>Tracheophyta</taxon>
        <taxon>Spermatophyta</taxon>
        <taxon>Magnoliopsida</taxon>
        <taxon>eudicotyledons</taxon>
        <taxon>Gunneridae</taxon>
        <taxon>Pentapetalae</taxon>
        <taxon>rosids</taxon>
        <taxon>fabids</taxon>
        <taxon>Fabales</taxon>
        <taxon>Fabaceae</taxon>
        <taxon>Papilionoideae</taxon>
        <taxon>50 kb inversion clade</taxon>
        <taxon>dalbergioids sensu lato</taxon>
        <taxon>Dalbergieae</taxon>
        <taxon>Pterocarpus clade</taxon>
        <taxon>Stylosanthes</taxon>
    </lineage>
</organism>
<reference evidence="1 2" key="1">
    <citation type="journal article" date="2023" name="Plants (Basel)">
        <title>Bridging the Gap: Combining Genomics and Transcriptomics Approaches to Understand Stylosanthes scabra, an Orphan Legume from the Brazilian Caatinga.</title>
        <authorList>
            <person name="Ferreira-Neto J.R.C."/>
            <person name="da Silva M.D."/>
            <person name="Binneck E."/>
            <person name="de Melo N.F."/>
            <person name="da Silva R.H."/>
            <person name="de Melo A.L.T.M."/>
            <person name="Pandolfi V."/>
            <person name="Bustamante F.O."/>
            <person name="Brasileiro-Vidal A.C."/>
            <person name="Benko-Iseppon A.M."/>
        </authorList>
    </citation>
    <scope>NUCLEOTIDE SEQUENCE [LARGE SCALE GENOMIC DNA]</scope>
    <source>
        <tissue evidence="1">Leaves</tissue>
    </source>
</reference>
<evidence type="ECO:0000313" key="1">
    <source>
        <dbReference type="EMBL" id="MED6200696.1"/>
    </source>
</evidence>
<evidence type="ECO:0000313" key="2">
    <source>
        <dbReference type="Proteomes" id="UP001341840"/>
    </source>
</evidence>